<comment type="caution">
    <text evidence="4">The sequence shown here is derived from an EMBL/GenBank/DDBJ whole genome shotgun (WGS) entry which is preliminary data.</text>
</comment>
<dbReference type="GO" id="GO:0005829">
    <property type="term" value="C:cytosol"/>
    <property type="evidence" value="ECO:0007669"/>
    <property type="project" value="TreeGrafter"/>
</dbReference>
<dbReference type="AlphaFoldDB" id="A0A2N3PT56"/>
<dbReference type="RefSeq" id="WP_101251639.1">
    <property type="nucleotide sequence ID" value="NZ_PIUM01000019.1"/>
</dbReference>
<dbReference type="PRINTS" id="PR00143">
    <property type="entry name" value="CITRTSNTHASE"/>
</dbReference>
<proteinExistence type="inferred from homology"/>
<dbReference type="InterPro" id="IPR002020">
    <property type="entry name" value="Citrate_synthase"/>
</dbReference>
<dbReference type="Pfam" id="PF12728">
    <property type="entry name" value="HTH_17"/>
    <property type="match status" value="1"/>
</dbReference>
<dbReference type="GO" id="GO:0046912">
    <property type="term" value="F:acyltransferase activity, acyl groups converted into alkyl on transfer"/>
    <property type="evidence" value="ECO:0007669"/>
    <property type="project" value="InterPro"/>
</dbReference>
<name>A0A2N3PT56_9PROT</name>
<dbReference type="InterPro" id="IPR036969">
    <property type="entry name" value="Citrate_synthase_sf"/>
</dbReference>
<dbReference type="OrthoDB" id="9786046at2"/>
<evidence type="ECO:0000313" key="5">
    <source>
        <dbReference type="Proteomes" id="UP000233293"/>
    </source>
</evidence>
<dbReference type="PANTHER" id="PTHR11739:SF4">
    <property type="entry name" value="CITRATE SYNTHASE, PEROXISOMAL"/>
    <property type="match status" value="1"/>
</dbReference>
<dbReference type="CDD" id="cd06102">
    <property type="entry name" value="citrate_synt_like_2"/>
    <property type="match status" value="1"/>
</dbReference>
<dbReference type="Pfam" id="PF00285">
    <property type="entry name" value="Citrate_synt"/>
    <property type="match status" value="1"/>
</dbReference>
<comment type="similarity">
    <text evidence="1">Belongs to the citrate synthase family.</text>
</comment>
<organism evidence="4 5">
    <name type="scientific">Telmatospirillum siberiense</name>
    <dbReference type="NCBI Taxonomy" id="382514"/>
    <lineage>
        <taxon>Bacteria</taxon>
        <taxon>Pseudomonadati</taxon>
        <taxon>Pseudomonadota</taxon>
        <taxon>Alphaproteobacteria</taxon>
        <taxon>Rhodospirillales</taxon>
        <taxon>Rhodospirillaceae</taxon>
        <taxon>Telmatospirillum</taxon>
    </lineage>
</organism>
<dbReference type="SUPFAM" id="SSF48256">
    <property type="entry name" value="Citrate synthase"/>
    <property type="match status" value="1"/>
</dbReference>
<dbReference type="InterPro" id="IPR016142">
    <property type="entry name" value="Citrate_synth-like_lrg_a-sub"/>
</dbReference>
<gene>
    <name evidence="4" type="ORF">CWS72_16065</name>
</gene>
<dbReference type="Gene3D" id="1.10.580.10">
    <property type="entry name" value="Citrate Synthase, domain 1"/>
    <property type="match status" value="2"/>
</dbReference>
<reference evidence="5" key="1">
    <citation type="submission" date="2017-12" db="EMBL/GenBank/DDBJ databases">
        <title>Draft genome sequence of Telmatospirillum siberiense 26-4b1T, an acidotolerant peatland alphaproteobacterium potentially involved in sulfur cycling.</title>
        <authorList>
            <person name="Hausmann B."/>
            <person name="Pjevac P."/>
            <person name="Schreck K."/>
            <person name="Herbold C.W."/>
            <person name="Daims H."/>
            <person name="Wagner M."/>
            <person name="Pester M."/>
            <person name="Loy A."/>
        </authorList>
    </citation>
    <scope>NUCLEOTIDE SEQUENCE [LARGE SCALE GENOMIC DNA]</scope>
    <source>
        <strain evidence="5">26-4b1</strain>
    </source>
</reference>
<keyword evidence="5" id="KW-1185">Reference proteome</keyword>
<protein>
    <submittedName>
        <fullName evidence="4">Excisionase</fullName>
    </submittedName>
</protein>
<dbReference type="PANTHER" id="PTHR11739">
    <property type="entry name" value="CITRATE SYNTHASE"/>
    <property type="match status" value="1"/>
</dbReference>
<evidence type="ECO:0000256" key="2">
    <source>
        <dbReference type="ARBA" id="ARBA00022679"/>
    </source>
</evidence>
<dbReference type="Proteomes" id="UP000233293">
    <property type="component" value="Unassembled WGS sequence"/>
</dbReference>
<dbReference type="InterPro" id="IPR041657">
    <property type="entry name" value="HTH_17"/>
</dbReference>
<evidence type="ECO:0000256" key="1">
    <source>
        <dbReference type="ARBA" id="ARBA00010566"/>
    </source>
</evidence>
<evidence type="ECO:0000313" key="4">
    <source>
        <dbReference type="EMBL" id="PKU23577.1"/>
    </source>
</evidence>
<evidence type="ECO:0000259" key="3">
    <source>
        <dbReference type="Pfam" id="PF12728"/>
    </source>
</evidence>
<dbReference type="GO" id="GO:0005975">
    <property type="term" value="P:carbohydrate metabolic process"/>
    <property type="evidence" value="ECO:0007669"/>
    <property type="project" value="TreeGrafter"/>
</dbReference>
<dbReference type="GO" id="GO:0006099">
    <property type="term" value="P:tricarboxylic acid cycle"/>
    <property type="evidence" value="ECO:0007669"/>
    <property type="project" value="TreeGrafter"/>
</dbReference>
<accession>A0A2N3PT56</accession>
<feature type="domain" description="Helix-turn-helix" evidence="3">
    <location>
        <begin position="4"/>
        <end position="55"/>
    </location>
</feature>
<sequence>MPTYLSSSEAAARLGVTRQTLYAYVSRGLLHAEAGPSHRESRYLATEVDRLARQRAKGRKPKEVAKAALSWGLPVLESAITLIEDGRIFYRGFDALRLAETHSIEQVAAHLWQCDGEIAFGAPAPVLSKAMPALMKIYRGRRAEEALLPLFTVASDDADTALWQQSRQRLAEGCGSLVRTLAACLLGSTPDAAPIHEQCARAWNVDRSGAELIRMALVLCADHELNASSFTARCITSTGASLRAAIIGGLAALTGGRHGAATARGEVLWDELGSRNVGGKMRERLARGEDLPGFGHPLYPGGDIRAGALLARIIPQHPEWEQFVDQAFSLIGQRPSVDFALVALRRHLKLPIGAAFGIFALGRSIGWIAHGLEQRASPGIIRPRAAYTGERP</sequence>
<dbReference type="EMBL" id="PIUM01000019">
    <property type="protein sequence ID" value="PKU23577.1"/>
    <property type="molecule type" value="Genomic_DNA"/>
</dbReference>
<keyword evidence="2" id="KW-0808">Transferase</keyword>